<gene>
    <name evidence="1" type="ORF">F4821DRAFT_242181</name>
</gene>
<dbReference type="Proteomes" id="UP001497680">
    <property type="component" value="Unassembled WGS sequence"/>
</dbReference>
<proteinExistence type="predicted"/>
<organism evidence="1 2">
    <name type="scientific">Hypoxylon rubiginosum</name>
    <dbReference type="NCBI Taxonomy" id="110542"/>
    <lineage>
        <taxon>Eukaryota</taxon>
        <taxon>Fungi</taxon>
        <taxon>Dikarya</taxon>
        <taxon>Ascomycota</taxon>
        <taxon>Pezizomycotina</taxon>
        <taxon>Sordariomycetes</taxon>
        <taxon>Xylariomycetidae</taxon>
        <taxon>Xylariales</taxon>
        <taxon>Hypoxylaceae</taxon>
        <taxon>Hypoxylon</taxon>
    </lineage>
</organism>
<reference evidence="1 2" key="1">
    <citation type="journal article" date="2022" name="New Phytol.">
        <title>Ecological generalism drives hyperdiversity of secondary metabolite gene clusters in xylarialean endophytes.</title>
        <authorList>
            <person name="Franco M.E.E."/>
            <person name="Wisecaver J.H."/>
            <person name="Arnold A.E."/>
            <person name="Ju Y.M."/>
            <person name="Slot J.C."/>
            <person name="Ahrendt S."/>
            <person name="Moore L.P."/>
            <person name="Eastman K.E."/>
            <person name="Scott K."/>
            <person name="Konkel Z."/>
            <person name="Mondo S.J."/>
            <person name="Kuo A."/>
            <person name="Hayes R.D."/>
            <person name="Haridas S."/>
            <person name="Andreopoulos B."/>
            <person name="Riley R."/>
            <person name="LaButti K."/>
            <person name="Pangilinan J."/>
            <person name="Lipzen A."/>
            <person name="Amirebrahimi M."/>
            <person name="Yan J."/>
            <person name="Adam C."/>
            <person name="Keymanesh K."/>
            <person name="Ng V."/>
            <person name="Louie K."/>
            <person name="Northen T."/>
            <person name="Drula E."/>
            <person name="Henrissat B."/>
            <person name="Hsieh H.M."/>
            <person name="Youens-Clark K."/>
            <person name="Lutzoni F."/>
            <person name="Miadlikowska J."/>
            <person name="Eastwood D.C."/>
            <person name="Hamelin R.C."/>
            <person name="Grigoriev I.V."/>
            <person name="U'Ren J.M."/>
        </authorList>
    </citation>
    <scope>NUCLEOTIDE SEQUENCE [LARGE SCALE GENOMIC DNA]</scope>
    <source>
        <strain evidence="1 2">ER1909</strain>
    </source>
</reference>
<name>A0ACC0CW41_9PEZI</name>
<accession>A0ACC0CW41</accession>
<evidence type="ECO:0000313" key="2">
    <source>
        <dbReference type="Proteomes" id="UP001497680"/>
    </source>
</evidence>
<comment type="caution">
    <text evidence="1">The sequence shown here is derived from an EMBL/GenBank/DDBJ whole genome shotgun (WGS) entry which is preliminary data.</text>
</comment>
<dbReference type="EMBL" id="MU394333">
    <property type="protein sequence ID" value="KAI6084721.1"/>
    <property type="molecule type" value="Genomic_DNA"/>
</dbReference>
<protein>
    <submittedName>
        <fullName evidence="1">Erythromycin esterase-domain-containing protein</fullName>
    </submittedName>
</protein>
<sequence length="470" mass="53746">MHRLKSKISRLYRGGDDVVGERGSVVEMLQDEVLSFPSIFEASDAFTKCFDSFGKCKVLLIGDGTHGTSEFYRARAEITKYMIENHGFTIVAVEADWPDAEAVDRYTRRREGPGKEASVEPAGEAIKAGREPAFMRFPTWMWRNMEVQDFIDWLKSYNQDKDVYNAKSVAFYGLDLYSIGASMRAVIEYLDTVDRDMADQARDKYGDLLVWAENPEGYGLESLVSSFEGYEAEVVKMLEELLSKRMEYSKTIAGCVEFHSGEQNAQLVKDAEQYFKAMFYGHRESWNLRDTHMFETLLRNMEHRGPSAKAIVWAHNSHIGDARASSKGWARNELSVGQLCKERFGAQALSIGCCSYRGKLATAEEWGEDMKIMELRPAMSGSYEELMHDTGIKNFVLDLREGKCSKELRKELEDQRLQRFIGAIYKPDDERKTHYSFTVLPKQLDGFVWLDETRHVGALEVHQPQRSAET</sequence>
<evidence type="ECO:0000313" key="1">
    <source>
        <dbReference type="EMBL" id="KAI6084721.1"/>
    </source>
</evidence>
<keyword evidence="2" id="KW-1185">Reference proteome</keyword>